<evidence type="ECO:0000256" key="7">
    <source>
        <dbReference type="ARBA" id="ARBA00032797"/>
    </source>
</evidence>
<name>A0ABQ7MAM3_BRACM</name>
<evidence type="ECO:0000313" key="10">
    <source>
        <dbReference type="EMBL" id="KAG5395828.1"/>
    </source>
</evidence>
<evidence type="ECO:0000256" key="6">
    <source>
        <dbReference type="ARBA" id="ARBA00032643"/>
    </source>
</evidence>
<feature type="region of interest" description="Disordered" evidence="9">
    <location>
        <begin position="1"/>
        <end position="25"/>
    </location>
</feature>
<comment type="catalytic activity">
    <reaction evidence="8">
        <text>a thioglucoside + H2O = a sugar + a thiol.</text>
        <dbReference type="EC" id="3.2.1.147"/>
    </reaction>
</comment>
<accession>A0ABQ7MAM3</accession>
<comment type="function">
    <text evidence="1">Degradation of glucosinolates (glucose residue linked by a thioglucoside bound to an amino acid derivative) to glucose, sulfate and any of the products: thiocyanates, isothiocyanates, nitriles, epithionitriles or oxazolidine-2-thiones.</text>
</comment>
<comment type="caution">
    <text evidence="10">The sequence shown here is derived from an EMBL/GenBank/DDBJ whole genome shotgun (WGS) entry which is preliminary data.</text>
</comment>
<evidence type="ECO:0000256" key="5">
    <source>
        <dbReference type="ARBA" id="ARBA00022554"/>
    </source>
</evidence>
<organism evidence="10 11">
    <name type="scientific">Brassica rapa subsp. trilocularis</name>
    <dbReference type="NCBI Taxonomy" id="1813537"/>
    <lineage>
        <taxon>Eukaryota</taxon>
        <taxon>Viridiplantae</taxon>
        <taxon>Streptophyta</taxon>
        <taxon>Embryophyta</taxon>
        <taxon>Tracheophyta</taxon>
        <taxon>Spermatophyta</taxon>
        <taxon>Magnoliopsida</taxon>
        <taxon>eudicotyledons</taxon>
        <taxon>Gunneridae</taxon>
        <taxon>Pentapetalae</taxon>
        <taxon>rosids</taxon>
        <taxon>malvids</taxon>
        <taxon>Brassicales</taxon>
        <taxon>Brassicaceae</taxon>
        <taxon>Brassiceae</taxon>
        <taxon>Brassica</taxon>
    </lineage>
</organism>
<gene>
    <name evidence="10" type="primary">A05p005910.1_BraROA</name>
    <name evidence="10" type="ORF">IGI04_017642</name>
</gene>
<keyword evidence="5" id="KW-0926">Vacuole</keyword>
<evidence type="ECO:0000256" key="8">
    <source>
        <dbReference type="ARBA" id="ARBA00034026"/>
    </source>
</evidence>
<proteinExistence type="inferred from homology"/>
<reference evidence="10 11" key="1">
    <citation type="submission" date="2021-03" db="EMBL/GenBank/DDBJ databases">
        <authorList>
            <person name="King G.J."/>
            <person name="Bancroft I."/>
            <person name="Baten A."/>
            <person name="Bloomfield J."/>
            <person name="Borpatragohain P."/>
            <person name="He Z."/>
            <person name="Irish N."/>
            <person name="Irwin J."/>
            <person name="Liu K."/>
            <person name="Mauleon R.P."/>
            <person name="Moore J."/>
            <person name="Morris R."/>
            <person name="Ostergaard L."/>
            <person name="Wang B."/>
            <person name="Wells R."/>
        </authorList>
    </citation>
    <scope>NUCLEOTIDE SEQUENCE [LARGE SCALE GENOMIC DNA]</scope>
    <source>
        <strain evidence="10">R-o-18</strain>
        <tissue evidence="10">Leaf</tissue>
    </source>
</reference>
<dbReference type="Gene3D" id="3.20.20.80">
    <property type="entry name" value="Glycosidases"/>
    <property type="match status" value="2"/>
</dbReference>
<evidence type="ECO:0000256" key="1">
    <source>
        <dbReference type="ARBA" id="ARBA00003014"/>
    </source>
</evidence>
<evidence type="ECO:0000256" key="4">
    <source>
        <dbReference type="ARBA" id="ARBA00012250"/>
    </source>
</evidence>
<comment type="similarity">
    <text evidence="3">Belongs to the glycosyl hydrolase 1 family.</text>
</comment>
<dbReference type="EMBL" id="JADBGQ010000005">
    <property type="protein sequence ID" value="KAG5395828.1"/>
    <property type="molecule type" value="Genomic_DNA"/>
</dbReference>
<dbReference type="Proteomes" id="UP000823674">
    <property type="component" value="Chromosome A05"/>
</dbReference>
<sequence length="876" mass="100732">MNQSMRNKQLESFSTAPDTYEGAVTEGERGQSMWDHFSNRFPHRISDHSHGNVAVDFFHRYKEDIKRMKDINMDSFRLSIAWPRVIPYGKRERGVSEEGIKFYNDVIDELLANEITPLVTIFHWDTPQDLEDEYGGFLSEQIIDDFRDYASLCFERFGDRVSLWCTLNEPWVYSVAGYDTGRKAPGRCSKYVNGASVAGMSGYEAYIVSHNMLLAHAEAVQVFRKCDHIKNGQIGIAHNPLWYEPYDPSDPDDVEGCNRAMDFMIAYGDYPDTMKKSVGDRLPSFTPEQSKKLIGSCDYVGINYYSSLFVKSIKHVDPTQPTWRTDQGVDWMKTNIDGKQIAKQGGSEWSFTYPTGLRNVLKYMKKNYDNPRILITENGYGEVADQSQSLFMYNPSIDTERLEYIEGHIHAIHQAIHEDGVRVEGYYVWSLLDNFEWNSGYGVRYGLYYIDYKDGLRRYPKMSALWLKEFLKFDQEDESSSSSAESKKEEKKESYGKQLLHSVQDSGALPAVLGSLFVVTATVGTSLVDFRDFATICFQEFGDRVKLWLTINEPWVYSVGGYDAGRKAPGRASKYMNDAAIAGKSGHEAYIVSHNLLLAHAEAVEAFRSCRNCKDGNIGMAHCPLWYEPYDLACVEDNEAAERAMEHMNPTVYGDYPEVMKKIVGKRLPSFTESQSRKLKGSFDFIGINYYSSVYAKNVAEVDPDKPFWRADQHVEWKKQNKAGKAIGAQGGVEWNLMYPQGLRKVLNYAKNKYGNPKFIITENGHCDAYEKKKPKICELMDMKRTDYHKKHISNLHKAIYEDGVQVGGYFAWSLLDNCEWNCGYEIRYGLFYVDYENGLERYPKMSAMWFKEFLKKRDEDMVKRSQAKRVKVSEF</sequence>
<dbReference type="SUPFAM" id="SSF51445">
    <property type="entry name" value="(Trans)glycosidases"/>
    <property type="match status" value="2"/>
</dbReference>
<keyword evidence="11" id="KW-1185">Reference proteome</keyword>
<evidence type="ECO:0000256" key="9">
    <source>
        <dbReference type="SAM" id="MobiDB-lite"/>
    </source>
</evidence>
<dbReference type="Pfam" id="PF00232">
    <property type="entry name" value="Glyco_hydro_1"/>
    <property type="match status" value="2"/>
</dbReference>
<evidence type="ECO:0000256" key="2">
    <source>
        <dbReference type="ARBA" id="ARBA00004116"/>
    </source>
</evidence>
<protein>
    <recommendedName>
        <fullName evidence="4">thioglucosidase</fullName>
        <ecNumber evidence="4">3.2.1.147</ecNumber>
    </recommendedName>
    <alternativeName>
        <fullName evidence="6">Sinigrinase</fullName>
    </alternativeName>
    <alternativeName>
        <fullName evidence="7">Thioglucosidase</fullName>
    </alternativeName>
</protein>
<dbReference type="InterPro" id="IPR017853">
    <property type="entry name" value="GH"/>
</dbReference>
<dbReference type="PRINTS" id="PR00131">
    <property type="entry name" value="GLHYDRLASE1"/>
</dbReference>
<evidence type="ECO:0000256" key="3">
    <source>
        <dbReference type="ARBA" id="ARBA00010838"/>
    </source>
</evidence>
<evidence type="ECO:0000313" key="11">
    <source>
        <dbReference type="Proteomes" id="UP000823674"/>
    </source>
</evidence>
<dbReference type="InterPro" id="IPR001360">
    <property type="entry name" value="Glyco_hydro_1"/>
</dbReference>
<dbReference type="PANTHER" id="PTHR10353:SF226">
    <property type="entry name" value="BETA-GLUCOSIDASE 26, PEROXISOMAL"/>
    <property type="match status" value="1"/>
</dbReference>
<comment type="subcellular location">
    <subcellularLocation>
        <location evidence="2">Vacuole</location>
    </subcellularLocation>
</comment>
<feature type="compositionally biased region" description="Polar residues" evidence="9">
    <location>
        <begin position="1"/>
        <end position="17"/>
    </location>
</feature>
<dbReference type="EC" id="3.2.1.147" evidence="4"/>
<dbReference type="PANTHER" id="PTHR10353">
    <property type="entry name" value="GLYCOSYL HYDROLASE"/>
    <property type="match status" value="1"/>
</dbReference>